<evidence type="ECO:0000259" key="2">
    <source>
        <dbReference type="Pfam" id="PF14340"/>
    </source>
</evidence>
<dbReference type="RefSeq" id="WP_265383253.1">
    <property type="nucleotide sequence ID" value="NZ_CP110615.1"/>
</dbReference>
<name>A0ABY6P0H3_9NOCA</name>
<keyword evidence="1" id="KW-0472">Membrane</keyword>
<reference evidence="3" key="1">
    <citation type="submission" date="2022-10" db="EMBL/GenBank/DDBJ databases">
        <title>Rhodococcus sp.75.</title>
        <authorList>
            <person name="Sun M."/>
        </authorList>
    </citation>
    <scope>NUCLEOTIDE SEQUENCE</scope>
    <source>
        <strain evidence="3">75</strain>
    </source>
</reference>
<dbReference type="EMBL" id="CP110615">
    <property type="protein sequence ID" value="UZJ25147.1"/>
    <property type="molecule type" value="Genomic_DNA"/>
</dbReference>
<evidence type="ECO:0000313" key="4">
    <source>
        <dbReference type="Proteomes" id="UP001164965"/>
    </source>
</evidence>
<keyword evidence="1" id="KW-1133">Transmembrane helix</keyword>
<proteinExistence type="predicted"/>
<keyword evidence="1" id="KW-0812">Transmembrane</keyword>
<feature type="domain" description="DUF4395" evidence="2">
    <location>
        <begin position="29"/>
        <end position="150"/>
    </location>
</feature>
<dbReference type="InterPro" id="IPR025508">
    <property type="entry name" value="DUF4395"/>
</dbReference>
<dbReference type="Proteomes" id="UP001164965">
    <property type="component" value="Chromosome"/>
</dbReference>
<gene>
    <name evidence="3" type="ORF">RHODO2019_01140</name>
</gene>
<protein>
    <submittedName>
        <fullName evidence="3">DUF4395 domain-containing protein</fullName>
    </submittedName>
</protein>
<organism evidence="3 4">
    <name type="scientific">Rhodococcus antarcticus</name>
    <dbReference type="NCBI Taxonomy" id="2987751"/>
    <lineage>
        <taxon>Bacteria</taxon>
        <taxon>Bacillati</taxon>
        <taxon>Actinomycetota</taxon>
        <taxon>Actinomycetes</taxon>
        <taxon>Mycobacteriales</taxon>
        <taxon>Nocardiaceae</taxon>
        <taxon>Rhodococcus</taxon>
    </lineage>
</organism>
<evidence type="ECO:0000313" key="3">
    <source>
        <dbReference type="EMBL" id="UZJ25147.1"/>
    </source>
</evidence>
<feature type="transmembrane region" description="Helical" evidence="1">
    <location>
        <begin position="96"/>
        <end position="116"/>
    </location>
</feature>
<evidence type="ECO:0000256" key="1">
    <source>
        <dbReference type="SAM" id="Phobius"/>
    </source>
</evidence>
<dbReference type="Pfam" id="PF14340">
    <property type="entry name" value="DUF4395"/>
    <property type="match status" value="1"/>
</dbReference>
<keyword evidence="4" id="KW-1185">Reference proteome</keyword>
<feature type="transmembrane region" description="Helical" evidence="1">
    <location>
        <begin position="122"/>
        <end position="147"/>
    </location>
</feature>
<feature type="transmembrane region" description="Helical" evidence="1">
    <location>
        <begin position="50"/>
        <end position="75"/>
    </location>
</feature>
<sequence length="170" mass="17713">MGHTAYANLDKQGFGALDATAKARYAVPLRFTPAVGTALVVTGLVLQSPLWLAAVAVIALSGVLLPRAMVVDLVYNHGVRHLFGAPPLPPTPPPRRFSYALSAILLTGSALAFALGLPAWGYLLGGAVAVGGTILTVTLWCLGSWLYRLILGRTPTGSGSPTTHRANTFP</sequence>
<accession>A0ABY6P0H3</accession>